<reference evidence="1 2" key="1">
    <citation type="journal article" date="2022" name="DNA Res.">
        <title>Chromosomal-level genome assembly of the orchid tree Bauhinia variegata (Leguminosae; Cercidoideae) supports the allotetraploid origin hypothesis of Bauhinia.</title>
        <authorList>
            <person name="Zhong Y."/>
            <person name="Chen Y."/>
            <person name="Zheng D."/>
            <person name="Pang J."/>
            <person name="Liu Y."/>
            <person name="Luo S."/>
            <person name="Meng S."/>
            <person name="Qian L."/>
            <person name="Wei D."/>
            <person name="Dai S."/>
            <person name="Zhou R."/>
        </authorList>
    </citation>
    <scope>NUCLEOTIDE SEQUENCE [LARGE SCALE GENOMIC DNA]</scope>
    <source>
        <strain evidence="1">BV-YZ2020</strain>
    </source>
</reference>
<proteinExistence type="predicted"/>
<organism evidence="1 2">
    <name type="scientific">Bauhinia variegata</name>
    <name type="common">Purple orchid tree</name>
    <name type="synonym">Phanera variegata</name>
    <dbReference type="NCBI Taxonomy" id="167791"/>
    <lineage>
        <taxon>Eukaryota</taxon>
        <taxon>Viridiplantae</taxon>
        <taxon>Streptophyta</taxon>
        <taxon>Embryophyta</taxon>
        <taxon>Tracheophyta</taxon>
        <taxon>Spermatophyta</taxon>
        <taxon>Magnoliopsida</taxon>
        <taxon>eudicotyledons</taxon>
        <taxon>Gunneridae</taxon>
        <taxon>Pentapetalae</taxon>
        <taxon>rosids</taxon>
        <taxon>fabids</taxon>
        <taxon>Fabales</taxon>
        <taxon>Fabaceae</taxon>
        <taxon>Cercidoideae</taxon>
        <taxon>Cercideae</taxon>
        <taxon>Bauhiniinae</taxon>
        <taxon>Bauhinia</taxon>
    </lineage>
</organism>
<accession>A0ACB9LVZ0</accession>
<evidence type="ECO:0000313" key="1">
    <source>
        <dbReference type="EMBL" id="KAI4315476.1"/>
    </source>
</evidence>
<sequence>MFCRFKHLSRAVHEEQQHEHGERAYPRNKKEEMSSTSLTVWRKSLLMNCKGFTVIGSDGNLVYRVDNYVGRPQEVVLMDASGNSVLTMLRRKKLGVVDSWVVYEGEVMKGKHGTRKNPICCVRKHTNMLKLLGNPNPNVKAYVYNGGSDKRYAYAIEGSYAQRMCKVLDETRRVVAEIKRKEALREHVSFGIEIFHLVVHPGFDPAFAMALVLLLDQM</sequence>
<protein>
    <submittedName>
        <fullName evidence="1">Uncharacterized protein</fullName>
    </submittedName>
</protein>
<dbReference type="EMBL" id="CM039436">
    <property type="protein sequence ID" value="KAI4315476.1"/>
    <property type="molecule type" value="Genomic_DNA"/>
</dbReference>
<evidence type="ECO:0000313" key="2">
    <source>
        <dbReference type="Proteomes" id="UP000828941"/>
    </source>
</evidence>
<gene>
    <name evidence="1" type="ORF">L6164_028279</name>
</gene>
<keyword evidence="2" id="KW-1185">Reference proteome</keyword>
<name>A0ACB9LVZ0_BAUVA</name>
<dbReference type="Proteomes" id="UP000828941">
    <property type="component" value="Chromosome 11"/>
</dbReference>
<comment type="caution">
    <text evidence="1">The sequence shown here is derived from an EMBL/GenBank/DDBJ whole genome shotgun (WGS) entry which is preliminary data.</text>
</comment>